<evidence type="ECO:0000313" key="1">
    <source>
        <dbReference type="EMBL" id="GIX77607.1"/>
    </source>
</evidence>
<organism evidence="1 2">
    <name type="scientific">Caerostris darwini</name>
    <dbReference type="NCBI Taxonomy" id="1538125"/>
    <lineage>
        <taxon>Eukaryota</taxon>
        <taxon>Metazoa</taxon>
        <taxon>Ecdysozoa</taxon>
        <taxon>Arthropoda</taxon>
        <taxon>Chelicerata</taxon>
        <taxon>Arachnida</taxon>
        <taxon>Araneae</taxon>
        <taxon>Araneomorphae</taxon>
        <taxon>Entelegynae</taxon>
        <taxon>Araneoidea</taxon>
        <taxon>Araneidae</taxon>
        <taxon>Caerostris</taxon>
    </lineage>
</organism>
<gene>
    <name evidence="1" type="ORF">CDAR_167781</name>
</gene>
<protein>
    <submittedName>
        <fullName evidence="1">Uncharacterized protein</fullName>
    </submittedName>
</protein>
<dbReference type="EMBL" id="BPLQ01001029">
    <property type="protein sequence ID" value="GIX77607.1"/>
    <property type="molecule type" value="Genomic_DNA"/>
</dbReference>
<proteinExistence type="predicted"/>
<reference evidence="1 2" key="1">
    <citation type="submission" date="2021-06" db="EMBL/GenBank/DDBJ databases">
        <title>Caerostris darwini draft genome.</title>
        <authorList>
            <person name="Kono N."/>
            <person name="Arakawa K."/>
        </authorList>
    </citation>
    <scope>NUCLEOTIDE SEQUENCE [LARGE SCALE GENOMIC DNA]</scope>
</reference>
<dbReference type="Proteomes" id="UP001054837">
    <property type="component" value="Unassembled WGS sequence"/>
</dbReference>
<comment type="caution">
    <text evidence="1">The sequence shown here is derived from an EMBL/GenBank/DDBJ whole genome shotgun (WGS) entry which is preliminary data.</text>
</comment>
<evidence type="ECO:0000313" key="2">
    <source>
        <dbReference type="Proteomes" id="UP001054837"/>
    </source>
</evidence>
<accession>A0AAV4N1Z5</accession>
<keyword evidence="2" id="KW-1185">Reference proteome</keyword>
<sequence>MAPRKTQQSSTPKGFKGRTKDLLEKYVNLMQMRSSRCLISGHIKEAIIRWLVLETHCGKKIPPSMGITCVRFVFKLAEVSWLQRPHKDLMYGLLNFFLHLSAIQCIPN</sequence>
<dbReference type="AlphaFoldDB" id="A0AAV4N1Z5"/>
<name>A0AAV4N1Z5_9ARAC</name>